<dbReference type="PANTHER" id="PTHR10173">
    <property type="entry name" value="METHIONINE SULFOXIDE REDUCTASE"/>
    <property type="match status" value="1"/>
</dbReference>
<dbReference type="PANTHER" id="PTHR10173:SF52">
    <property type="entry name" value="METHIONINE-R-SULFOXIDE REDUCTASE B1"/>
    <property type="match status" value="1"/>
</dbReference>
<dbReference type="SUPFAM" id="SSF51316">
    <property type="entry name" value="Mss4-like"/>
    <property type="match status" value="1"/>
</dbReference>
<comment type="similarity">
    <text evidence="2">Belongs to the MsrB Met sulfoxide reductase family.</text>
</comment>
<evidence type="ECO:0000256" key="2">
    <source>
        <dbReference type="ARBA" id="ARBA00007174"/>
    </source>
</evidence>
<name>A0A4Q9UZM3_9ACTO</name>
<dbReference type="GO" id="GO:0033743">
    <property type="term" value="F:peptide-methionine (R)-S-oxide reductase activity"/>
    <property type="evidence" value="ECO:0007669"/>
    <property type="project" value="UniProtKB-EC"/>
</dbReference>
<dbReference type="Pfam" id="PF01641">
    <property type="entry name" value="SelR"/>
    <property type="match status" value="1"/>
</dbReference>
<evidence type="ECO:0000256" key="4">
    <source>
        <dbReference type="ARBA" id="ARBA00022723"/>
    </source>
</evidence>
<evidence type="ECO:0000313" key="10">
    <source>
        <dbReference type="Proteomes" id="UP000293036"/>
    </source>
</evidence>
<evidence type="ECO:0000313" key="9">
    <source>
        <dbReference type="EMBL" id="TBW21450.1"/>
    </source>
</evidence>
<evidence type="ECO:0000256" key="5">
    <source>
        <dbReference type="ARBA" id="ARBA00022833"/>
    </source>
</evidence>
<dbReference type="EC" id="1.8.4.12" evidence="3"/>
<keyword evidence="5" id="KW-0862">Zinc</keyword>
<reference evidence="9 10" key="1">
    <citation type="submission" date="2019-02" db="EMBL/GenBank/DDBJ databases">
        <title>Arcanobacterium bovis sp. nov., isolated from the milk of a cow with mastitis.</title>
        <authorList>
            <person name="Sammra O."/>
            <person name="Foster G."/>
            <person name="Hassan A."/>
            <person name="Alssahen M."/>
            <person name="Laemmler C."/>
            <person name="Borowiak M."/>
            <person name="Malorny B."/>
            <person name="Abdulmawjood A."/>
        </authorList>
    </citation>
    <scope>NUCLEOTIDE SEQUENCE [LARGE SCALE GENOMIC DNA]</scope>
    <source>
        <strain evidence="9 10">C605018/01/1</strain>
    </source>
</reference>
<keyword evidence="10" id="KW-1185">Reference proteome</keyword>
<gene>
    <name evidence="9" type="primary">msrB</name>
    <name evidence="9" type="ORF">EZJ44_05760</name>
</gene>
<dbReference type="GO" id="GO:0030091">
    <property type="term" value="P:protein repair"/>
    <property type="evidence" value="ECO:0007669"/>
    <property type="project" value="InterPro"/>
</dbReference>
<dbReference type="PROSITE" id="PS51790">
    <property type="entry name" value="MSRB"/>
    <property type="match status" value="1"/>
</dbReference>
<dbReference type="Proteomes" id="UP000293036">
    <property type="component" value="Unassembled WGS sequence"/>
</dbReference>
<dbReference type="NCBIfam" id="TIGR00357">
    <property type="entry name" value="peptide-methionine (R)-S-oxide reductase MsrB"/>
    <property type="match status" value="1"/>
</dbReference>
<evidence type="ECO:0000256" key="6">
    <source>
        <dbReference type="ARBA" id="ARBA00023002"/>
    </source>
</evidence>
<sequence>MDEQPRILKSEAEWKKLLNPAEYLVLRQAGTERPGTGELLNEKRAGMYLCRACGAELFSSSTKFESFCGWPSFFDPNEKDAVIYRTDTLLGYERTEVRCASCHSHLGHVFPDAPQTPTGNRYCMNSVALQFVPDEQ</sequence>
<dbReference type="RefSeq" id="WP_131281223.1">
    <property type="nucleotide sequence ID" value="NZ_JBHSLR010000006.1"/>
</dbReference>
<dbReference type="GO" id="GO:0046872">
    <property type="term" value="F:metal ion binding"/>
    <property type="evidence" value="ECO:0007669"/>
    <property type="project" value="UniProtKB-KW"/>
</dbReference>
<evidence type="ECO:0000256" key="7">
    <source>
        <dbReference type="ARBA" id="ARBA00048488"/>
    </source>
</evidence>
<dbReference type="GO" id="GO:0006979">
    <property type="term" value="P:response to oxidative stress"/>
    <property type="evidence" value="ECO:0007669"/>
    <property type="project" value="InterPro"/>
</dbReference>
<evidence type="ECO:0000256" key="3">
    <source>
        <dbReference type="ARBA" id="ARBA00012499"/>
    </source>
</evidence>
<dbReference type="OrthoDB" id="9785497at2"/>
<organism evidence="9 10">
    <name type="scientific">Arcanobacterium bovis</name>
    <dbReference type="NCBI Taxonomy" id="2529275"/>
    <lineage>
        <taxon>Bacteria</taxon>
        <taxon>Bacillati</taxon>
        <taxon>Actinomycetota</taxon>
        <taxon>Actinomycetes</taxon>
        <taxon>Actinomycetales</taxon>
        <taxon>Actinomycetaceae</taxon>
        <taxon>Arcanobacterium</taxon>
    </lineage>
</organism>
<evidence type="ECO:0000259" key="8">
    <source>
        <dbReference type="PROSITE" id="PS51790"/>
    </source>
</evidence>
<protein>
    <recommendedName>
        <fullName evidence="3">peptide-methionine (R)-S-oxide reductase</fullName>
        <ecNumber evidence="3">1.8.4.12</ecNumber>
    </recommendedName>
</protein>
<accession>A0A4Q9UZM3</accession>
<dbReference type="FunFam" id="2.170.150.20:FF:000001">
    <property type="entry name" value="Peptide methionine sulfoxide reductase MsrB"/>
    <property type="match status" value="1"/>
</dbReference>
<comment type="catalytic activity">
    <reaction evidence="7">
        <text>L-methionyl-[protein] + [thioredoxin]-disulfide + H2O = L-methionyl-(R)-S-oxide-[protein] + [thioredoxin]-dithiol</text>
        <dbReference type="Rhea" id="RHEA:24164"/>
        <dbReference type="Rhea" id="RHEA-COMP:10698"/>
        <dbReference type="Rhea" id="RHEA-COMP:10700"/>
        <dbReference type="Rhea" id="RHEA-COMP:12313"/>
        <dbReference type="Rhea" id="RHEA-COMP:12314"/>
        <dbReference type="ChEBI" id="CHEBI:15377"/>
        <dbReference type="ChEBI" id="CHEBI:16044"/>
        <dbReference type="ChEBI" id="CHEBI:29950"/>
        <dbReference type="ChEBI" id="CHEBI:45764"/>
        <dbReference type="ChEBI" id="CHEBI:50058"/>
        <dbReference type="EC" id="1.8.4.12"/>
    </reaction>
</comment>
<keyword evidence="6 9" id="KW-0560">Oxidoreductase</keyword>
<dbReference type="EMBL" id="SJDT01000004">
    <property type="protein sequence ID" value="TBW21450.1"/>
    <property type="molecule type" value="Genomic_DNA"/>
</dbReference>
<dbReference type="GO" id="GO:0005737">
    <property type="term" value="C:cytoplasm"/>
    <property type="evidence" value="ECO:0007669"/>
    <property type="project" value="TreeGrafter"/>
</dbReference>
<dbReference type="InterPro" id="IPR002579">
    <property type="entry name" value="Met_Sox_Rdtase_MsrB_dom"/>
</dbReference>
<dbReference type="InterPro" id="IPR011057">
    <property type="entry name" value="Mss4-like_sf"/>
</dbReference>
<evidence type="ECO:0000256" key="1">
    <source>
        <dbReference type="ARBA" id="ARBA00001947"/>
    </source>
</evidence>
<proteinExistence type="inferred from homology"/>
<dbReference type="Gene3D" id="2.170.150.20">
    <property type="entry name" value="Peptide methionine sulfoxide reductase"/>
    <property type="match status" value="1"/>
</dbReference>
<comment type="cofactor">
    <cofactor evidence="1">
        <name>Zn(2+)</name>
        <dbReference type="ChEBI" id="CHEBI:29105"/>
    </cofactor>
</comment>
<dbReference type="InterPro" id="IPR028427">
    <property type="entry name" value="Met_Sox_Rdtase_MsrB"/>
</dbReference>
<feature type="domain" description="MsrB" evidence="8">
    <location>
        <begin position="11"/>
        <end position="134"/>
    </location>
</feature>
<keyword evidence="4" id="KW-0479">Metal-binding</keyword>
<dbReference type="AlphaFoldDB" id="A0A4Q9UZM3"/>
<comment type="caution">
    <text evidence="9">The sequence shown here is derived from an EMBL/GenBank/DDBJ whole genome shotgun (WGS) entry which is preliminary data.</text>
</comment>